<gene>
    <name evidence="1" type="ORF">DILT_LOCUS6499</name>
</gene>
<dbReference type="GO" id="GO:0007035">
    <property type="term" value="P:vacuolar acidification"/>
    <property type="evidence" value="ECO:0007669"/>
    <property type="project" value="TreeGrafter"/>
</dbReference>
<evidence type="ECO:0000313" key="1">
    <source>
        <dbReference type="EMBL" id="VDN10668.1"/>
    </source>
</evidence>
<protein>
    <submittedName>
        <fullName evidence="1">Uncharacterized protein</fullName>
    </submittedName>
</protein>
<dbReference type="GO" id="GO:0043291">
    <property type="term" value="C:RAVE complex"/>
    <property type="evidence" value="ECO:0007669"/>
    <property type="project" value="TreeGrafter"/>
</dbReference>
<evidence type="ECO:0000313" key="2">
    <source>
        <dbReference type="Proteomes" id="UP000281553"/>
    </source>
</evidence>
<accession>A0A3P7LL90</accession>
<reference evidence="1 2" key="1">
    <citation type="submission" date="2018-11" db="EMBL/GenBank/DDBJ databases">
        <authorList>
            <consortium name="Pathogen Informatics"/>
        </authorList>
    </citation>
    <scope>NUCLEOTIDE SEQUENCE [LARGE SCALE GENOMIC DNA]</scope>
</reference>
<dbReference type="OrthoDB" id="342131at2759"/>
<dbReference type="AlphaFoldDB" id="A0A3P7LL90"/>
<organism evidence="1 2">
    <name type="scientific">Dibothriocephalus latus</name>
    <name type="common">Fish tapeworm</name>
    <name type="synonym">Diphyllobothrium latum</name>
    <dbReference type="NCBI Taxonomy" id="60516"/>
    <lineage>
        <taxon>Eukaryota</taxon>
        <taxon>Metazoa</taxon>
        <taxon>Spiralia</taxon>
        <taxon>Lophotrochozoa</taxon>
        <taxon>Platyhelminthes</taxon>
        <taxon>Cestoda</taxon>
        <taxon>Eucestoda</taxon>
        <taxon>Diphyllobothriidea</taxon>
        <taxon>Diphyllobothriidae</taxon>
        <taxon>Dibothriocephalus</taxon>
    </lineage>
</organism>
<keyword evidence="2" id="KW-1185">Reference proteome</keyword>
<dbReference type="PANTHER" id="PTHR13950:SF9">
    <property type="entry name" value="RABCONNECTIN-3A"/>
    <property type="match status" value="1"/>
</dbReference>
<dbReference type="PANTHER" id="PTHR13950">
    <property type="entry name" value="RABCONNECTIN-RELATED"/>
    <property type="match status" value="1"/>
</dbReference>
<name>A0A3P7LL90_DIBLA</name>
<dbReference type="InterPro" id="IPR052208">
    <property type="entry name" value="DmX-like/RAVE_component"/>
</dbReference>
<dbReference type="EMBL" id="UYRU01049683">
    <property type="protein sequence ID" value="VDN10668.1"/>
    <property type="molecule type" value="Genomic_DNA"/>
</dbReference>
<dbReference type="Proteomes" id="UP000281553">
    <property type="component" value="Unassembled WGS sequence"/>
</dbReference>
<proteinExistence type="predicted"/>
<sequence length="228" mass="25556">MFHPSEVLAFSWRRFTAYLPPGWLPNALLTSCADGVARVWIESLAIEDRYAWTQPINFKVPPAQERLRSDCSYVTIGVSCALPAILLRHPVLKHYLKVWLCHPFNDSELRQDSTLWQQLFTPAPAFTSAKFTLVASVNAADSNIPVPALPPGFCPQGGSRCVNYIVHWLNNKCLGADEQFARVLTQFIAELANLPIGDPGEYSILLKCHFFMSVPFGFWSIACSSLPW</sequence>